<evidence type="ECO:0008006" key="3">
    <source>
        <dbReference type="Google" id="ProtNLM"/>
    </source>
</evidence>
<evidence type="ECO:0000313" key="2">
    <source>
        <dbReference type="Proteomes" id="UP001147747"/>
    </source>
</evidence>
<comment type="caution">
    <text evidence="1">The sequence shown here is derived from an EMBL/GenBank/DDBJ whole genome shotgun (WGS) entry which is preliminary data.</text>
</comment>
<reference evidence="1" key="2">
    <citation type="journal article" date="2023" name="IMA Fungus">
        <title>Comparative genomic study of the Penicillium genus elucidates a diverse pangenome and 15 lateral gene transfer events.</title>
        <authorList>
            <person name="Petersen C."/>
            <person name="Sorensen T."/>
            <person name="Nielsen M.R."/>
            <person name="Sondergaard T.E."/>
            <person name="Sorensen J.L."/>
            <person name="Fitzpatrick D.A."/>
            <person name="Frisvad J.C."/>
            <person name="Nielsen K.L."/>
        </authorList>
    </citation>
    <scope>NUCLEOTIDE SEQUENCE</scope>
    <source>
        <strain evidence="1">IBT 29677</strain>
    </source>
</reference>
<reference evidence="1" key="1">
    <citation type="submission" date="2022-12" db="EMBL/GenBank/DDBJ databases">
        <authorList>
            <person name="Petersen C."/>
        </authorList>
    </citation>
    <scope>NUCLEOTIDE SEQUENCE</scope>
    <source>
        <strain evidence="1">IBT 29677</strain>
    </source>
</reference>
<gene>
    <name evidence="1" type="ORF">N7509_000072</name>
</gene>
<dbReference type="RefSeq" id="XP_056494820.1">
    <property type="nucleotide sequence ID" value="XM_056624719.1"/>
</dbReference>
<name>A0A9W9WD48_9EURO</name>
<dbReference type="EMBL" id="JAPZBU010000001">
    <property type="protein sequence ID" value="KAJ5414974.1"/>
    <property type="molecule type" value="Genomic_DNA"/>
</dbReference>
<proteinExistence type="predicted"/>
<dbReference type="Proteomes" id="UP001147747">
    <property type="component" value="Unassembled WGS sequence"/>
</dbReference>
<sequence length="347" mass="40048">MICNYLDIKFLTSFCRVSRSFQRLVQPMIFLEFHSGLYDQRNLWKRLELLANALTSRPTLGPKIFYISVKFHRLQHVGKLAQLLRPILQKATNLRSLSLPIHVATADLLDSRTFGYLGQDLKIKAAYDWILGLDEISLFRSSVERNQLYTYHRQDELQLQRLVIGSCALEYRSTTRLLQRLHRLEVVEFYKVELRSCASFSCESKVAGIVKALLSSKNHLKKLALHISGIRDSWTGINKILSFDSFLRLQDLEINEQDLAANAVFPASLTKLVLVDWEKKPSFPFTKDLAKKKLPIHLESITSYSRAPGILRHTLEDRWSSHEVEVHYHRFDDSLPKGSIRVPDSPS</sequence>
<protein>
    <recommendedName>
        <fullName evidence="3">F-box domain-containing protein</fullName>
    </recommendedName>
</protein>
<keyword evidence="2" id="KW-1185">Reference proteome</keyword>
<organism evidence="1 2">
    <name type="scientific">Penicillium cosmopolitanum</name>
    <dbReference type="NCBI Taxonomy" id="1131564"/>
    <lineage>
        <taxon>Eukaryota</taxon>
        <taxon>Fungi</taxon>
        <taxon>Dikarya</taxon>
        <taxon>Ascomycota</taxon>
        <taxon>Pezizomycotina</taxon>
        <taxon>Eurotiomycetes</taxon>
        <taxon>Eurotiomycetidae</taxon>
        <taxon>Eurotiales</taxon>
        <taxon>Aspergillaceae</taxon>
        <taxon>Penicillium</taxon>
    </lineage>
</organism>
<accession>A0A9W9WD48</accession>
<evidence type="ECO:0000313" key="1">
    <source>
        <dbReference type="EMBL" id="KAJ5414974.1"/>
    </source>
</evidence>
<dbReference type="GeneID" id="81363699"/>
<dbReference type="OrthoDB" id="10544625at2759"/>
<dbReference type="AlphaFoldDB" id="A0A9W9WD48"/>